<protein>
    <recommendedName>
        <fullName evidence="4">EamA domain-containing protein</fullName>
    </recommendedName>
</protein>
<evidence type="ECO:0000313" key="3">
    <source>
        <dbReference type="Proteomes" id="UP000230607"/>
    </source>
</evidence>
<gene>
    <name evidence="2" type="ORF">NCS_30235</name>
</gene>
<evidence type="ECO:0008006" key="4">
    <source>
        <dbReference type="Google" id="ProtNLM"/>
    </source>
</evidence>
<evidence type="ECO:0000313" key="2">
    <source>
        <dbReference type="EMBL" id="SMH72395.1"/>
    </source>
</evidence>
<feature type="transmembrane region" description="Helical" evidence="1">
    <location>
        <begin position="27"/>
        <end position="46"/>
    </location>
</feature>
<keyword evidence="1" id="KW-0812">Transmembrane</keyword>
<sequence length="82" mass="8953">MAAILSVLLVGSISTLSKLILSNINPLLLASLVYLLAFLASVSLTRKSVLKPIKKKDWYFILVISGFGSNSITYGPNKNYCF</sequence>
<dbReference type="Proteomes" id="UP000230607">
    <property type="component" value="Chromosome 1"/>
</dbReference>
<dbReference type="EMBL" id="LT841358">
    <property type="protein sequence ID" value="SMH72395.1"/>
    <property type="molecule type" value="Genomic_DNA"/>
</dbReference>
<reference evidence="3" key="1">
    <citation type="submission" date="2017-03" db="EMBL/GenBank/DDBJ databases">
        <authorList>
            <person name="Herbold C."/>
        </authorList>
    </citation>
    <scope>NUCLEOTIDE SEQUENCE [LARGE SCALE GENOMIC DNA]</scope>
</reference>
<organism evidence="2 3">
    <name type="scientific">Candidatus Nitrosotalea okcheonensis</name>
    <dbReference type="NCBI Taxonomy" id="1903276"/>
    <lineage>
        <taxon>Archaea</taxon>
        <taxon>Nitrososphaerota</taxon>
        <taxon>Nitrososphaeria</taxon>
        <taxon>Nitrosotaleales</taxon>
        <taxon>Nitrosotaleaceae</taxon>
        <taxon>Nitrosotalea</taxon>
    </lineage>
</organism>
<feature type="transmembrane region" description="Helical" evidence="1">
    <location>
        <begin position="58"/>
        <end position="76"/>
    </location>
</feature>
<keyword evidence="1" id="KW-0472">Membrane</keyword>
<keyword evidence="1" id="KW-1133">Transmembrane helix</keyword>
<proteinExistence type="predicted"/>
<dbReference type="AlphaFoldDB" id="A0A2H1FI05"/>
<name>A0A2H1FI05_9ARCH</name>
<accession>A0A2H1FI05</accession>
<evidence type="ECO:0000256" key="1">
    <source>
        <dbReference type="SAM" id="Phobius"/>
    </source>
</evidence>
<keyword evidence="3" id="KW-1185">Reference proteome</keyword>